<gene>
    <name evidence="7" type="ORF">LTR82_013455</name>
</gene>
<dbReference type="GO" id="GO:0008017">
    <property type="term" value="F:microtubule binding"/>
    <property type="evidence" value="ECO:0007669"/>
    <property type="project" value="TreeGrafter"/>
</dbReference>
<comment type="subcellular location">
    <subcellularLocation>
        <location evidence="1">Cytoplasm</location>
    </subcellularLocation>
</comment>
<feature type="coiled-coil region" evidence="4">
    <location>
        <begin position="401"/>
        <end position="435"/>
    </location>
</feature>
<evidence type="ECO:0000256" key="2">
    <source>
        <dbReference type="ARBA" id="ARBA00022490"/>
    </source>
</evidence>
<feature type="compositionally biased region" description="Polar residues" evidence="5">
    <location>
        <begin position="173"/>
        <end position="187"/>
    </location>
</feature>
<accession>A0AAN6FDG7</accession>
<name>A0AAN6FDG7_9PEZI</name>
<evidence type="ECO:0000256" key="3">
    <source>
        <dbReference type="ARBA" id="ARBA00023054"/>
    </source>
</evidence>
<evidence type="ECO:0000256" key="5">
    <source>
        <dbReference type="SAM" id="MobiDB-lite"/>
    </source>
</evidence>
<feature type="compositionally biased region" description="Basic and acidic residues" evidence="5">
    <location>
        <begin position="497"/>
        <end position="517"/>
    </location>
</feature>
<dbReference type="Pfam" id="PF19047">
    <property type="entry name" value="HOOK_N"/>
    <property type="match status" value="1"/>
</dbReference>
<feature type="coiled-coil region" evidence="4">
    <location>
        <begin position="201"/>
        <end position="362"/>
    </location>
</feature>
<dbReference type="GO" id="GO:0031122">
    <property type="term" value="P:cytoplasmic microtubule organization"/>
    <property type="evidence" value="ECO:0007669"/>
    <property type="project" value="TreeGrafter"/>
</dbReference>
<dbReference type="PANTHER" id="PTHR18947">
    <property type="entry name" value="HOOK PROTEINS"/>
    <property type="match status" value="1"/>
</dbReference>
<proteinExistence type="predicted"/>
<keyword evidence="2" id="KW-0963">Cytoplasm</keyword>
<evidence type="ECO:0000256" key="4">
    <source>
        <dbReference type="SAM" id="Coils"/>
    </source>
</evidence>
<dbReference type="AlphaFoldDB" id="A0AAN6FDG7"/>
<dbReference type="InterPro" id="IPR036872">
    <property type="entry name" value="CH_dom_sf"/>
</dbReference>
<feature type="region of interest" description="Disordered" evidence="5">
    <location>
        <begin position="536"/>
        <end position="555"/>
    </location>
</feature>
<dbReference type="SUPFAM" id="SSF116907">
    <property type="entry name" value="Hook domain"/>
    <property type="match status" value="1"/>
</dbReference>
<evidence type="ECO:0000256" key="1">
    <source>
        <dbReference type="ARBA" id="ARBA00004496"/>
    </source>
</evidence>
<dbReference type="Proteomes" id="UP001168146">
    <property type="component" value="Unassembled WGS sequence"/>
</dbReference>
<dbReference type="PANTHER" id="PTHR18947:SF28">
    <property type="entry name" value="GIRDIN, ISOFORM A"/>
    <property type="match status" value="1"/>
</dbReference>
<dbReference type="EMBL" id="JASUXU010000059">
    <property type="protein sequence ID" value="KAK0313424.1"/>
    <property type="molecule type" value="Genomic_DNA"/>
</dbReference>
<dbReference type="CDD" id="cd22211">
    <property type="entry name" value="HkD_SF"/>
    <property type="match status" value="1"/>
</dbReference>
<dbReference type="GO" id="GO:0005815">
    <property type="term" value="C:microtubule organizing center"/>
    <property type="evidence" value="ECO:0007669"/>
    <property type="project" value="TreeGrafter"/>
</dbReference>
<keyword evidence="3 4" id="KW-0175">Coiled coil</keyword>
<dbReference type="Gene3D" id="1.10.418.10">
    <property type="entry name" value="Calponin-like domain"/>
    <property type="match status" value="1"/>
</dbReference>
<evidence type="ECO:0000313" key="7">
    <source>
        <dbReference type="EMBL" id="KAK0313424.1"/>
    </source>
</evidence>
<evidence type="ECO:0000313" key="8">
    <source>
        <dbReference type="Proteomes" id="UP001168146"/>
    </source>
</evidence>
<protein>
    <recommendedName>
        <fullName evidence="6">HOOK N-terminal domain-containing protein</fullName>
    </recommendedName>
</protein>
<dbReference type="GO" id="GO:0030705">
    <property type="term" value="P:cytoskeleton-dependent intracellular transport"/>
    <property type="evidence" value="ECO:0007669"/>
    <property type="project" value="InterPro"/>
</dbReference>
<dbReference type="InterPro" id="IPR043936">
    <property type="entry name" value="HOOK_N"/>
</dbReference>
<dbReference type="GO" id="GO:0005737">
    <property type="term" value="C:cytoplasm"/>
    <property type="evidence" value="ECO:0007669"/>
    <property type="project" value="UniProtKB-SubCell"/>
</dbReference>
<feature type="region of interest" description="Disordered" evidence="5">
    <location>
        <begin position="496"/>
        <end position="524"/>
    </location>
</feature>
<feature type="domain" description="HOOK N-terminal" evidence="6">
    <location>
        <begin position="11"/>
        <end position="143"/>
    </location>
</feature>
<organism evidence="7 8">
    <name type="scientific">Friedmanniomyces endolithicus</name>
    <dbReference type="NCBI Taxonomy" id="329885"/>
    <lineage>
        <taxon>Eukaryota</taxon>
        <taxon>Fungi</taxon>
        <taxon>Dikarya</taxon>
        <taxon>Ascomycota</taxon>
        <taxon>Pezizomycotina</taxon>
        <taxon>Dothideomycetes</taxon>
        <taxon>Dothideomycetidae</taxon>
        <taxon>Mycosphaerellales</taxon>
        <taxon>Teratosphaeriaceae</taxon>
        <taxon>Friedmanniomyces</taxon>
    </lineage>
</organism>
<sequence length="697" mass="79948">MDSTEEGLLGASLLQWVDSFDIAGKSERWEGLSDGQKLWSIVQEVDYDYFAGKLPEPDVEASGDWTRKWQNLKHVERQISTYYRDVCNGQDGLAADSVPDLKAIAASKSRRDLERLIMIIIRAAMASPESNERMAHKLMGLGRERAMVIANELRGMEEPGDGESEPASRDESAYQSEQEMPTEQAKPNGNKGRHVSYHDPMLEREEELLQAQATINKLQASYVAAQRQLQELRQDKERLQEAFDEYRADIDGKENKAGSDEEFRKLQRQTDNDRAYIEDLETQMQSSRTTIESYESQAERLKLDAEASEKLRDDMQILKADNEELNQKLRANENLKKKIQALQEHERANVTLKEQLKSAHERTADFDQLRQLQAGLEKEIIEKKGLIRNQEYQINELITTRKHAEHDARVLAQKLEAARERNDRDHEALEELRLKLQDSIVGIGETPMEQDKRLDDGMERRTLEQDESKHLAEKLAMLEQQLETADAQLRQTSERNAALEEEKRASATDSEAQRKNEQQVSSEHQATIAELRQQLEATKSKQEQQHSSAESGPAEDLVALQRENRLMSTAWHELSSRLQYSGVSLAKRRYEPKSWIGKQRALVGPGTGVSPTWKHYTWTSTIRPSRIDRAINLVYYEAPIYNAWFREDIATCPDVLAGLLNQPQRRSILVKSSGRATAVIADLWTEDTYDAFYRQQL</sequence>
<comment type="caution">
    <text evidence="7">The sequence shown here is derived from an EMBL/GenBank/DDBJ whole genome shotgun (WGS) entry which is preliminary data.</text>
</comment>
<evidence type="ECO:0000259" key="6">
    <source>
        <dbReference type="Pfam" id="PF19047"/>
    </source>
</evidence>
<reference evidence="7" key="1">
    <citation type="submission" date="2021-12" db="EMBL/GenBank/DDBJ databases">
        <title>Black yeast isolated from Biological Soil Crust.</title>
        <authorList>
            <person name="Kurbessoian T."/>
        </authorList>
    </citation>
    <scope>NUCLEOTIDE SEQUENCE</scope>
    <source>
        <strain evidence="7">CCFEE 5208</strain>
    </source>
</reference>
<feature type="region of interest" description="Disordered" evidence="5">
    <location>
        <begin position="156"/>
        <end position="196"/>
    </location>
</feature>
<dbReference type="GO" id="GO:0051959">
    <property type="term" value="F:dynein light intermediate chain binding"/>
    <property type="evidence" value="ECO:0007669"/>
    <property type="project" value="TreeGrafter"/>
</dbReference>